<reference evidence="1" key="1">
    <citation type="submission" date="2023-03" db="EMBL/GenBank/DDBJ databases">
        <title>Andean soil-derived lignocellulolytic bacterial consortium as a source of novel taxa and putative plastic-active enzymes.</title>
        <authorList>
            <person name="Diaz-Garcia L."/>
            <person name="Chuvochina M."/>
            <person name="Feuerriegel G."/>
            <person name="Bunk B."/>
            <person name="Sproer C."/>
            <person name="Streit W.R."/>
            <person name="Rodriguez L.M."/>
            <person name="Overmann J."/>
            <person name="Jimenez D.J."/>
        </authorList>
    </citation>
    <scope>NUCLEOTIDE SEQUENCE</scope>
    <source>
        <strain evidence="1">MAG 2441</strain>
    </source>
</reference>
<keyword evidence="2" id="KW-1185">Reference proteome</keyword>
<name>A0AA95ETR8_9BACL</name>
<evidence type="ECO:0000313" key="2">
    <source>
        <dbReference type="Proteomes" id="UP001178662"/>
    </source>
</evidence>
<dbReference type="AlphaFoldDB" id="A0AA95ETR8"/>
<proteinExistence type="predicted"/>
<evidence type="ECO:0000313" key="1">
    <source>
        <dbReference type="EMBL" id="WEK53293.1"/>
    </source>
</evidence>
<sequence>MNIHDISHAQLPYVTPYGVHVRSNYYAEYVRFCLSRRSYKTKQGKPLTRSETYVAKQRGKATAYQYKLRKRGKRKVKHG</sequence>
<dbReference type="Proteomes" id="UP001178662">
    <property type="component" value="Chromosome"/>
</dbReference>
<protein>
    <submittedName>
        <fullName evidence="1">Uncharacterized protein</fullName>
    </submittedName>
</protein>
<dbReference type="EMBL" id="CP119317">
    <property type="protein sequence ID" value="WEK53293.1"/>
    <property type="molecule type" value="Genomic_DNA"/>
</dbReference>
<organism evidence="1 2">
    <name type="scientific">Candidatus Cohnella colombiensis</name>
    <dbReference type="NCBI Taxonomy" id="3121368"/>
    <lineage>
        <taxon>Bacteria</taxon>
        <taxon>Bacillati</taxon>
        <taxon>Bacillota</taxon>
        <taxon>Bacilli</taxon>
        <taxon>Bacillales</taxon>
        <taxon>Paenibacillaceae</taxon>
        <taxon>Cohnella</taxon>
    </lineage>
</organism>
<gene>
    <name evidence="1" type="ORF">P0Y55_11915</name>
</gene>
<accession>A0AA95ETR8</accession>